<protein>
    <submittedName>
        <fullName evidence="9">Putative Na+(Li+)/H+ antiporter</fullName>
    </submittedName>
</protein>
<feature type="transmembrane region" description="Helical" evidence="7">
    <location>
        <begin position="241"/>
        <end position="260"/>
    </location>
</feature>
<evidence type="ECO:0000313" key="10">
    <source>
        <dbReference type="Proteomes" id="UP000027093"/>
    </source>
</evidence>
<comment type="similarity">
    <text evidence="2">Belongs to the monovalent cation:proton antiporter 2 (CPA2) transporter (TC 2.A.37) family.</text>
</comment>
<evidence type="ECO:0000259" key="8">
    <source>
        <dbReference type="Pfam" id="PF00999"/>
    </source>
</evidence>
<dbReference type="Proteomes" id="UP000027093">
    <property type="component" value="Chromosome"/>
</dbReference>
<keyword evidence="6 7" id="KW-0472">Membrane</keyword>
<evidence type="ECO:0000256" key="3">
    <source>
        <dbReference type="ARBA" id="ARBA00022448"/>
    </source>
</evidence>
<dbReference type="STRING" id="926571.NVIE_002440"/>
<keyword evidence="3" id="KW-0813">Transport</keyword>
<dbReference type="AlphaFoldDB" id="A0A060HGI0"/>
<accession>A0A060HGI0</accession>
<dbReference type="PANTHER" id="PTHR42751:SF3">
    <property type="entry name" value="SODIUM_GLUTAMATE SYMPORTER"/>
    <property type="match status" value="1"/>
</dbReference>
<feature type="transmembrane region" description="Helical" evidence="7">
    <location>
        <begin position="91"/>
        <end position="113"/>
    </location>
</feature>
<proteinExistence type="inferred from homology"/>
<feature type="transmembrane region" description="Helical" evidence="7">
    <location>
        <begin position="326"/>
        <end position="345"/>
    </location>
</feature>
<feature type="domain" description="Cation/H+ exchanger transmembrane" evidence="8">
    <location>
        <begin position="16"/>
        <end position="377"/>
    </location>
</feature>
<gene>
    <name evidence="9" type="ORF">NVIE_002440</name>
</gene>
<feature type="transmembrane region" description="Helical" evidence="7">
    <location>
        <begin position="58"/>
        <end position="79"/>
    </location>
</feature>
<feature type="transmembrane region" description="Helical" evidence="7">
    <location>
        <begin position="12"/>
        <end position="28"/>
    </location>
</feature>
<feature type="transmembrane region" description="Helical" evidence="7">
    <location>
        <begin position="294"/>
        <end position="314"/>
    </location>
</feature>
<keyword evidence="4 7" id="KW-0812">Transmembrane</keyword>
<feature type="transmembrane region" description="Helical" evidence="7">
    <location>
        <begin position="119"/>
        <end position="137"/>
    </location>
</feature>
<evidence type="ECO:0000313" key="9">
    <source>
        <dbReference type="EMBL" id="AIC14430.1"/>
    </source>
</evidence>
<feature type="transmembrane region" description="Helical" evidence="7">
    <location>
        <begin position="272"/>
        <end position="288"/>
    </location>
</feature>
<evidence type="ECO:0000256" key="1">
    <source>
        <dbReference type="ARBA" id="ARBA00004141"/>
    </source>
</evidence>
<evidence type="ECO:0000256" key="2">
    <source>
        <dbReference type="ARBA" id="ARBA00005551"/>
    </source>
</evidence>
<feature type="transmembrane region" description="Helical" evidence="7">
    <location>
        <begin position="149"/>
        <end position="168"/>
    </location>
</feature>
<feature type="transmembrane region" description="Helical" evidence="7">
    <location>
        <begin position="357"/>
        <end position="377"/>
    </location>
</feature>
<dbReference type="PANTHER" id="PTHR42751">
    <property type="entry name" value="SODIUM/HYDROGEN EXCHANGER FAMILY/TRKA DOMAIN PROTEIN"/>
    <property type="match status" value="1"/>
</dbReference>
<evidence type="ECO:0000256" key="7">
    <source>
        <dbReference type="SAM" id="Phobius"/>
    </source>
</evidence>
<keyword evidence="5 7" id="KW-1133">Transmembrane helix</keyword>
<name>A0A060HGI0_9ARCH</name>
<dbReference type="Gene3D" id="1.20.1530.20">
    <property type="match status" value="1"/>
</dbReference>
<dbReference type="GO" id="GO:0015297">
    <property type="term" value="F:antiporter activity"/>
    <property type="evidence" value="ECO:0007669"/>
    <property type="project" value="InterPro"/>
</dbReference>
<feature type="transmembrane region" description="Helical" evidence="7">
    <location>
        <begin position="217"/>
        <end position="235"/>
    </location>
</feature>
<keyword evidence="10" id="KW-1185">Reference proteome</keyword>
<reference evidence="9 10" key="1">
    <citation type="journal article" date="2014" name="Int. J. Syst. Evol. Microbiol.">
        <title>Nitrososphaera viennensis gen. nov., sp. nov., an aerobic and mesophilic, ammonia-oxidizing archaeon from soil and a member of the archaeal phylum Thaumarchaeota.</title>
        <authorList>
            <person name="Stieglmeier M."/>
            <person name="Klingl A."/>
            <person name="Alves R.J."/>
            <person name="Rittmann S.K."/>
            <person name="Melcher M."/>
            <person name="Leisch N."/>
            <person name="Schleper C."/>
        </authorList>
    </citation>
    <scope>NUCLEOTIDE SEQUENCE [LARGE SCALE GENOMIC DNA]</scope>
    <source>
        <strain evidence="9">EN76</strain>
    </source>
</reference>
<dbReference type="InterPro" id="IPR038770">
    <property type="entry name" value="Na+/solute_symporter_sf"/>
</dbReference>
<feature type="transmembrane region" description="Helical" evidence="7">
    <location>
        <begin position="180"/>
        <end position="205"/>
    </location>
</feature>
<dbReference type="InterPro" id="IPR006153">
    <property type="entry name" value="Cation/H_exchanger_TM"/>
</dbReference>
<dbReference type="HOGENOM" id="CLU_005126_1_2_2"/>
<evidence type="ECO:0000256" key="4">
    <source>
        <dbReference type="ARBA" id="ARBA00022692"/>
    </source>
</evidence>
<dbReference type="KEGG" id="nvn:NVIE_002440"/>
<sequence>MAVGIELVGDLGYLLLLCSGIGALAYIFKQPMILGFLVAGILIGPFGPFKLIQNTEMLNSFTDIAIVLLLFGVGLSFPLRQLRAIGKIGTGIAVIEVLAMLGIGFAVGAGFGWSFYDSMFLAAALSISSTAIIVKVLEDMGKMEATSSILMIGVLVIEDLVAVVMISAMHAGVASGSFDFVQILVTIGQIGLFIGGTIAAGVILMPKIFALIAKLERYEVTVMFALGTAFGFAFLSHELGFSAATGAFLAGVIIAGTRFSEQVSNLITPTREIFTAIFFVTIGALMDLSMISLFWVPVAIITAVTVLGKMGAVYAGVRVFGFEKTFAIGIGLSMAQLGEFSFIVLKTGQDLGVVSPFLFPIVGMVVALTTFVGPMLVKLGTRAVAVYE</sequence>
<dbReference type="GO" id="GO:1902600">
    <property type="term" value="P:proton transmembrane transport"/>
    <property type="evidence" value="ECO:0007669"/>
    <property type="project" value="InterPro"/>
</dbReference>
<dbReference type="Pfam" id="PF00999">
    <property type="entry name" value="Na_H_Exchanger"/>
    <property type="match status" value="1"/>
</dbReference>
<organism evidence="9 10">
    <name type="scientific">Nitrososphaera viennensis EN76</name>
    <dbReference type="NCBI Taxonomy" id="926571"/>
    <lineage>
        <taxon>Archaea</taxon>
        <taxon>Nitrososphaerota</taxon>
        <taxon>Nitrososphaeria</taxon>
        <taxon>Nitrososphaerales</taxon>
        <taxon>Nitrososphaeraceae</taxon>
        <taxon>Nitrososphaera</taxon>
    </lineage>
</organism>
<dbReference type="EMBL" id="CP007536">
    <property type="protein sequence ID" value="AIC14430.1"/>
    <property type="molecule type" value="Genomic_DNA"/>
</dbReference>
<dbReference type="GeneID" id="74945504"/>
<evidence type="ECO:0000256" key="6">
    <source>
        <dbReference type="ARBA" id="ARBA00023136"/>
    </source>
</evidence>
<evidence type="ECO:0000256" key="5">
    <source>
        <dbReference type="ARBA" id="ARBA00022989"/>
    </source>
</evidence>
<dbReference type="GO" id="GO:0016020">
    <property type="term" value="C:membrane"/>
    <property type="evidence" value="ECO:0007669"/>
    <property type="project" value="UniProtKB-SubCell"/>
</dbReference>
<feature type="transmembrane region" description="Helical" evidence="7">
    <location>
        <begin position="33"/>
        <end position="52"/>
    </location>
</feature>
<comment type="subcellular location">
    <subcellularLocation>
        <location evidence="1">Membrane</location>
        <topology evidence="1">Multi-pass membrane protein</topology>
    </subcellularLocation>
</comment>
<dbReference type="OrthoDB" id="43518at2157"/>
<dbReference type="RefSeq" id="WP_075053653.1">
    <property type="nucleotide sequence ID" value="NZ_CP007536.1"/>
</dbReference>